<name>Q9XAG9_STRCO</name>
<proteinExistence type="predicted"/>
<dbReference type="InParanoid" id="Q9XAG9"/>
<evidence type="ECO:0008006" key="5">
    <source>
        <dbReference type="Google" id="ProtNLM"/>
    </source>
</evidence>
<dbReference type="AlphaFoldDB" id="Q9XAG9"/>
<dbReference type="InterPro" id="IPR011089">
    <property type="entry name" value="GmrSD_C"/>
</dbReference>
<reference evidence="3 4" key="1">
    <citation type="journal article" date="1996" name="Mol. Microbiol.">
        <title>A set of ordered cosmids and a detailed genetic and physical map for the 8 Mb Streptomyces coelicolor A3(2) chromosome.</title>
        <authorList>
            <person name="Redenbach M."/>
            <person name="Kieser H.M."/>
            <person name="Denapaite D."/>
            <person name="Eichner A."/>
            <person name="Cullum J."/>
            <person name="Kinashi H."/>
            <person name="Hopwood D.A."/>
        </authorList>
    </citation>
    <scope>NUCLEOTIDE SEQUENCE [LARGE SCALE GENOMIC DNA]</scope>
    <source>
        <strain evidence="4">ATCC BAA-471 / A3(2) / M145</strain>
    </source>
</reference>
<dbReference type="Pfam" id="PF07510">
    <property type="entry name" value="GmrSD_C"/>
    <property type="match status" value="1"/>
</dbReference>
<protein>
    <recommendedName>
        <fullName evidence="5">DUF262 domain-containing protein</fullName>
    </recommendedName>
</protein>
<feature type="domain" description="GmrSD restriction endonucleases C-terminal" evidence="2">
    <location>
        <begin position="417"/>
        <end position="540"/>
    </location>
</feature>
<evidence type="ECO:0000259" key="1">
    <source>
        <dbReference type="Pfam" id="PF03235"/>
    </source>
</evidence>
<gene>
    <name evidence="3" type="ordered locus">SCO5329</name>
    <name evidence="3" type="ORF">SC6G9.04c</name>
</gene>
<dbReference type="PhylomeDB" id="Q9XAG9"/>
<evidence type="ECO:0000259" key="2">
    <source>
        <dbReference type="Pfam" id="PF07510"/>
    </source>
</evidence>
<dbReference type="EMBL" id="AL645882">
    <property type="protein sequence ID" value="CAB45595.1"/>
    <property type="molecule type" value="Genomic_DNA"/>
</dbReference>
<dbReference type="eggNOG" id="COG1479">
    <property type="taxonomic scope" value="Bacteria"/>
</dbReference>
<feature type="domain" description="GmrSD restriction endonucleases N-terminal" evidence="1">
    <location>
        <begin position="13"/>
        <end position="238"/>
    </location>
</feature>
<dbReference type="InterPro" id="IPR004919">
    <property type="entry name" value="GmrSD_N"/>
</dbReference>
<evidence type="ECO:0000313" key="3">
    <source>
        <dbReference type="EMBL" id="CAB45595.1"/>
    </source>
</evidence>
<dbReference type="HOGENOM" id="CLU_011736_6_1_11"/>
<dbReference type="PANTHER" id="PTHR35149:SF2">
    <property type="entry name" value="DUF262 DOMAIN-CONTAINING PROTEIN"/>
    <property type="match status" value="1"/>
</dbReference>
<dbReference type="STRING" id="100226.gene:17762980"/>
<evidence type="ECO:0000313" key="4">
    <source>
        <dbReference type="Proteomes" id="UP000001973"/>
    </source>
</evidence>
<keyword evidence="4" id="KW-1185">Reference proteome</keyword>
<sequence length="565" mass="64473">MSMIYEPAKKTVGDLLGDVAKKTSVPDYQRDYSWTESHVDYFWQDVLGFMREQNEKTLADAEYFIGSMVRVDKAERYELLDGQQRLATIVILLSAIRDRLRPLNTKAYIKTQGRWIAEEDDLTGESKYSLTLSTYDRDYFRRRIQNDPVETLKPATASQTLIDAARRKFDAELTSELDKQPDEKGREQWLLLLRDVIMNHVTTVTVTCASEQDAASIFETLNDRGLGLSTVDLLRNFVLRRAGEPDRDEIVSIWADVLRESNSVDVDEFLRHYWISRHGDIKSQRLYRAIRKYMEDSGESSLEFMRDLGSAHAAYVRLMRPDFANDATNEELQNIADLKAKMLYPFLLSGLTRDEEGFLSLVRAGIVFYVREGIVVKRNSSQMEKVVFSAARLMSEGGATDKALALLHNGASADPVFDAAVRELRNLDTSAARYLLREIEISLRNGEETDVARPPKIHIEHIYPQKPKAGERWSNHTDYVGKIGNLTLLARRINTAIKNSEFAVKRLELAKSEIFLTREVAAHGMWDAAAIDQRQDELGKKVKSLWGWPPDVIEAVNKFPTHVEA</sequence>
<accession>Q9XAG9</accession>
<dbReference type="PaxDb" id="100226-SCO5329"/>
<dbReference type="PANTHER" id="PTHR35149">
    <property type="entry name" value="SLL5132 PROTEIN"/>
    <property type="match status" value="1"/>
</dbReference>
<dbReference type="Proteomes" id="UP000001973">
    <property type="component" value="Chromosome"/>
</dbReference>
<reference evidence="3 4" key="2">
    <citation type="journal article" date="2002" name="Nature">
        <title>Complete genome sequence of the model actinomycete Streptomyces coelicolor A3(2).</title>
        <authorList>
            <person name="Bentley S.D."/>
            <person name="Chater K.F."/>
            <person name="Cerdeno-Tarraga A.M."/>
            <person name="Challis G.L."/>
            <person name="Thomson N.R."/>
            <person name="James K.D."/>
            <person name="Harris D.E."/>
            <person name="Quail M.A."/>
            <person name="Kieser H."/>
            <person name="Harper D."/>
            <person name="Bateman A."/>
            <person name="Brown S."/>
            <person name="Chandra G."/>
            <person name="Chen C.W."/>
            <person name="Collins M."/>
            <person name="Cronin A."/>
            <person name="Fraser A."/>
            <person name="Goble A."/>
            <person name="Hidalgo J."/>
            <person name="Hornsby T."/>
            <person name="Howarth S."/>
            <person name="Huang C.H."/>
            <person name="Kieser T."/>
            <person name="Larke L."/>
            <person name="Murphy L."/>
            <person name="Oliver K."/>
            <person name="O'Neil S."/>
            <person name="Rabbinowitsch E."/>
            <person name="Rajandream M.A."/>
            <person name="Rutherford K."/>
            <person name="Rutter S."/>
            <person name="Seeger K."/>
            <person name="Saunders D."/>
            <person name="Sharp S."/>
            <person name="Squares R."/>
            <person name="Squares S."/>
            <person name="Taylor K."/>
            <person name="Warren T."/>
            <person name="Wietzorrek A."/>
            <person name="Woodward J."/>
            <person name="Barrell B.G."/>
            <person name="Parkhill J."/>
            <person name="Hopwood D.A."/>
        </authorList>
    </citation>
    <scope>NUCLEOTIDE SEQUENCE [LARGE SCALE GENOMIC DNA]</scope>
    <source>
        <strain evidence="4">ATCC BAA-471 / A3(2) / M145</strain>
    </source>
</reference>
<dbReference type="KEGG" id="sco:SCO5329"/>
<dbReference type="Pfam" id="PF03235">
    <property type="entry name" value="GmrSD_N"/>
    <property type="match status" value="1"/>
</dbReference>
<dbReference type="PIR" id="T35601">
    <property type="entry name" value="T35601"/>
</dbReference>
<dbReference type="OrthoDB" id="9798761at2"/>
<organism evidence="3 4">
    <name type="scientific">Streptomyces coelicolor (strain ATCC BAA-471 / A3(2) / M145)</name>
    <dbReference type="NCBI Taxonomy" id="100226"/>
    <lineage>
        <taxon>Bacteria</taxon>
        <taxon>Bacillati</taxon>
        <taxon>Actinomycetota</taxon>
        <taxon>Actinomycetes</taxon>
        <taxon>Kitasatosporales</taxon>
        <taxon>Streptomycetaceae</taxon>
        <taxon>Streptomyces</taxon>
        <taxon>Streptomyces albidoflavus group</taxon>
    </lineage>
</organism>
<dbReference type="RefSeq" id="WP_011030178.1">
    <property type="nucleotide sequence ID" value="NC_003888.3"/>
</dbReference>
<dbReference type="EMBL" id="AL939123">
    <property type="protein sequence ID" value="CAB45595.1"/>
    <property type="molecule type" value="Genomic_DNA"/>
</dbReference>